<dbReference type="EMBL" id="JANQDX010000005">
    <property type="protein sequence ID" value="KAL0923803.1"/>
    <property type="molecule type" value="Genomic_DNA"/>
</dbReference>
<comment type="similarity">
    <text evidence="1">Belongs to the peroxin-14 family.</text>
</comment>
<dbReference type="Proteomes" id="UP001552299">
    <property type="component" value="Unassembled WGS sequence"/>
</dbReference>
<evidence type="ECO:0000313" key="6">
    <source>
        <dbReference type="Proteomes" id="UP001552299"/>
    </source>
</evidence>
<accession>A0ABD0VML9</accession>
<comment type="subcellular location">
    <subcellularLocation>
        <location evidence="1">Peroxisome membrane</location>
    </subcellularLocation>
</comment>
<keyword evidence="1" id="KW-0813">Transport</keyword>
<keyword evidence="6" id="KW-1185">Reference proteome</keyword>
<keyword evidence="3" id="KW-0812">Transmembrane</keyword>
<dbReference type="PANTHER" id="PTHR23058">
    <property type="entry name" value="PEROXISOMAL MEMBRANE PROTEIN PEX14"/>
    <property type="match status" value="1"/>
</dbReference>
<comment type="caution">
    <text evidence="5">The sequence shown here is derived from an EMBL/GenBank/DDBJ whole genome shotgun (WGS) entry which is preliminary data.</text>
</comment>
<organism evidence="5 6">
    <name type="scientific">Dendrobium thyrsiflorum</name>
    <name type="common">Pinecone-like raceme dendrobium</name>
    <name type="synonym">Orchid</name>
    <dbReference type="NCBI Taxonomy" id="117978"/>
    <lineage>
        <taxon>Eukaryota</taxon>
        <taxon>Viridiplantae</taxon>
        <taxon>Streptophyta</taxon>
        <taxon>Embryophyta</taxon>
        <taxon>Tracheophyta</taxon>
        <taxon>Spermatophyta</taxon>
        <taxon>Magnoliopsida</taxon>
        <taxon>Liliopsida</taxon>
        <taxon>Asparagales</taxon>
        <taxon>Orchidaceae</taxon>
        <taxon>Epidendroideae</taxon>
        <taxon>Malaxideae</taxon>
        <taxon>Dendrobiinae</taxon>
        <taxon>Dendrobium</taxon>
    </lineage>
</organism>
<feature type="domain" description="Peroxisomal membrane protein PEX14 central plants" evidence="4">
    <location>
        <begin position="86"/>
        <end position="193"/>
    </location>
</feature>
<name>A0ABD0VML9_DENTH</name>
<keyword evidence="1" id="KW-0653">Protein transport</keyword>
<evidence type="ECO:0000256" key="2">
    <source>
        <dbReference type="SAM" id="MobiDB-lite"/>
    </source>
</evidence>
<evidence type="ECO:0000256" key="3">
    <source>
        <dbReference type="SAM" id="Phobius"/>
    </source>
</evidence>
<comment type="function">
    <text evidence="1">Component of the PEX13-PEX14 docking complex, a translocon channel that specifically mediates the import of peroxisomal cargo proteins bound to PEX5 receptor. The PEX13-PEX14 docking complex forms a large import pore which can be opened to a diameter of about 9 nm. Mechanistically, PEX5 receptor along with cargo proteins associates with the PEX14 subunit of the PEX13-PEX14 docking complex in the cytosol, leading to the insertion of the receptor into the organelle membrane with the concomitant translocation of the cargo into the peroxisome matrix.</text>
</comment>
<feature type="region of interest" description="Disordered" evidence="2">
    <location>
        <begin position="27"/>
        <end position="74"/>
    </location>
</feature>
<keyword evidence="1" id="KW-0576">Peroxisome</keyword>
<evidence type="ECO:0000256" key="1">
    <source>
        <dbReference type="RuleBase" id="RU367032"/>
    </source>
</evidence>
<proteinExistence type="inferred from homology"/>
<dbReference type="Pfam" id="PF23020">
    <property type="entry name" value="PEX14-like_2nd"/>
    <property type="match status" value="1"/>
</dbReference>
<protein>
    <recommendedName>
        <fullName evidence="1">Peroxisomal membrane protein PEX14</fullName>
    </recommendedName>
    <alternativeName>
        <fullName evidence="1">Peroxin-14</fullName>
    </alternativeName>
</protein>
<evidence type="ECO:0000313" key="5">
    <source>
        <dbReference type="EMBL" id="KAL0923803.1"/>
    </source>
</evidence>
<keyword evidence="1 3" id="KW-0472">Membrane</keyword>
<keyword evidence="3" id="KW-1133">Transmembrane helix</keyword>
<dbReference type="InterPro" id="IPR054154">
    <property type="entry name" value="PEX14-like_M_plants"/>
</dbReference>
<dbReference type="InterPro" id="IPR025655">
    <property type="entry name" value="PEX14"/>
</dbReference>
<dbReference type="GO" id="GO:0005778">
    <property type="term" value="C:peroxisomal membrane"/>
    <property type="evidence" value="ECO:0007669"/>
    <property type="project" value="UniProtKB-SubCell"/>
</dbReference>
<dbReference type="AlphaFoldDB" id="A0ABD0VML9"/>
<evidence type="ECO:0000259" key="4">
    <source>
        <dbReference type="Pfam" id="PF23020"/>
    </source>
</evidence>
<feature type="compositionally biased region" description="Polar residues" evidence="2">
    <location>
        <begin position="38"/>
        <end position="62"/>
    </location>
</feature>
<dbReference type="GO" id="GO:0016560">
    <property type="term" value="P:protein import into peroxisome matrix, docking"/>
    <property type="evidence" value="ECO:0007669"/>
    <property type="project" value="UniProtKB-UniRule"/>
</dbReference>
<dbReference type="PANTHER" id="PTHR23058:SF0">
    <property type="entry name" value="PEROXISOMAL MEMBRANE PROTEIN PEX14"/>
    <property type="match status" value="1"/>
</dbReference>
<gene>
    <name evidence="5" type="ORF">M5K25_004578</name>
</gene>
<feature type="transmembrane region" description="Helical" evidence="3">
    <location>
        <begin position="89"/>
        <end position="110"/>
    </location>
</feature>
<reference evidence="5 6" key="1">
    <citation type="journal article" date="2024" name="Plant Biotechnol. J.">
        <title>Dendrobium thyrsiflorum genome and its molecular insights into genes involved in important horticultural traits.</title>
        <authorList>
            <person name="Chen B."/>
            <person name="Wang J.Y."/>
            <person name="Zheng P.J."/>
            <person name="Li K.L."/>
            <person name="Liang Y.M."/>
            <person name="Chen X.F."/>
            <person name="Zhang C."/>
            <person name="Zhao X."/>
            <person name="He X."/>
            <person name="Zhang G.Q."/>
            <person name="Liu Z.J."/>
            <person name="Xu Q."/>
        </authorList>
    </citation>
    <scope>NUCLEOTIDE SEQUENCE [LARGE SCALE GENOMIC DNA]</scope>
    <source>
        <strain evidence="5">GZMU011</strain>
    </source>
</reference>
<sequence length="335" mass="36476">MKRNFSSQRANALLRISLGSILKQSLASKDVDPPPNASTPDSGTTNLATQPSTSPSLQTQAPIQRPQPASAEAGAFSLPPTFQQRRFNWSYALIAGGVLSASGAGFAILFKKAVLPRLKAWIRSVATEADPSEKEEKSSKTLAEETAEAAKAAVSAASLVATTKRKYFEAFMGRIDMQVKDMKTMNEVIRKLEKAREQDRLIEDSSHSATMNGTTNNSWITSQVRQTDTTPYQVKSTGTLVWAPKIRAPASARIFVILKGDGRSFNGMMFREIHQLAGLCSLRFATVTFGSGFRRSRVPVCELLHETLVQVSGGAVYQFFGRSRMKMSTSSSGIV</sequence>